<dbReference type="EMBL" id="CP000383">
    <property type="protein sequence ID" value="ABG57344.1"/>
    <property type="molecule type" value="Genomic_DNA"/>
</dbReference>
<gene>
    <name evidence="2" type="primary">pinQ</name>
    <name evidence="2" type="ordered locus">CHU_0050</name>
</gene>
<dbReference type="InterPro" id="IPR036162">
    <property type="entry name" value="Resolvase-like_N_sf"/>
</dbReference>
<dbReference type="RefSeq" id="WP_011583460.1">
    <property type="nucleotide sequence ID" value="NC_008255.1"/>
</dbReference>
<proteinExistence type="predicted"/>
<protein>
    <submittedName>
        <fullName evidence="2">Possible DNA-invertase from lambdoid prophage Qin</fullName>
    </submittedName>
</protein>
<accession>A0A6N4SM66</accession>
<evidence type="ECO:0000313" key="2">
    <source>
        <dbReference type="EMBL" id="ABG57344.1"/>
    </source>
</evidence>
<dbReference type="SMR" id="A0A6N4SM66"/>
<dbReference type="InterPro" id="IPR006119">
    <property type="entry name" value="Resolv_N"/>
</dbReference>
<dbReference type="GO" id="GO:0000150">
    <property type="term" value="F:DNA strand exchange activity"/>
    <property type="evidence" value="ECO:0007669"/>
    <property type="project" value="InterPro"/>
</dbReference>
<dbReference type="PANTHER" id="PTHR30461:SF19">
    <property type="entry name" value="SITE-SPECIFIC RECOMBINASE RESOLVASE FAMILY"/>
    <property type="match status" value="1"/>
</dbReference>
<sequence>MKTKVICLVRVSTQDQDYQRQISDLTKYSQARDFVIVDFISEKVSGTKRNEERNGIQELLKRARKKEFQKVIVQEISRLGRNPFQVQRVIEELAELSISVVVQNMNLETLDEGGNRNGFIDLMLSTAVHFSSIERSWIVNRIRSGQKNSKKKIGRPFNTFESKEAVLKKYAAVVRDLKSGISIRKVAKLNDLSTPTIQRVKKLMQEL</sequence>
<feature type="domain" description="Resolvase/invertase-type recombinase catalytic" evidence="1">
    <location>
        <begin position="4"/>
        <end position="153"/>
    </location>
</feature>
<dbReference type="SMART" id="SM00857">
    <property type="entry name" value="Resolvase"/>
    <property type="match status" value="1"/>
</dbReference>
<dbReference type="AlphaFoldDB" id="A0A6N4SM66"/>
<dbReference type="SUPFAM" id="SSF53041">
    <property type="entry name" value="Resolvase-like"/>
    <property type="match status" value="1"/>
</dbReference>
<dbReference type="Pfam" id="PF00239">
    <property type="entry name" value="Resolvase"/>
    <property type="match status" value="1"/>
</dbReference>
<dbReference type="PANTHER" id="PTHR30461">
    <property type="entry name" value="DNA-INVERTASE FROM LAMBDOID PROPHAGE"/>
    <property type="match status" value="1"/>
</dbReference>
<dbReference type="CDD" id="cd03768">
    <property type="entry name" value="SR_ResInv"/>
    <property type="match status" value="1"/>
</dbReference>
<dbReference type="Proteomes" id="UP000001822">
    <property type="component" value="Chromosome"/>
</dbReference>
<dbReference type="GO" id="GO:0003677">
    <property type="term" value="F:DNA binding"/>
    <property type="evidence" value="ECO:0007669"/>
    <property type="project" value="InterPro"/>
</dbReference>
<dbReference type="PROSITE" id="PS51736">
    <property type="entry name" value="RECOMBINASES_3"/>
    <property type="match status" value="1"/>
</dbReference>
<dbReference type="Gene3D" id="3.40.50.1390">
    <property type="entry name" value="Resolvase, N-terminal catalytic domain"/>
    <property type="match status" value="1"/>
</dbReference>
<reference evidence="2 3" key="1">
    <citation type="journal article" date="2007" name="Appl. Environ. Microbiol.">
        <title>Genome sequence of the cellulolytic gliding bacterium Cytophaga hutchinsonii.</title>
        <authorList>
            <person name="Xie G."/>
            <person name="Bruce D.C."/>
            <person name="Challacombe J.F."/>
            <person name="Chertkov O."/>
            <person name="Detter J.C."/>
            <person name="Gilna P."/>
            <person name="Han C.S."/>
            <person name="Lucas S."/>
            <person name="Misra M."/>
            <person name="Myers G.L."/>
            <person name="Richardson P."/>
            <person name="Tapia R."/>
            <person name="Thayer N."/>
            <person name="Thompson L.S."/>
            <person name="Brettin T.S."/>
            <person name="Henrissat B."/>
            <person name="Wilson D.B."/>
            <person name="McBride M.J."/>
        </authorList>
    </citation>
    <scope>NUCLEOTIDE SEQUENCE [LARGE SCALE GENOMIC DNA]</scope>
    <source>
        <strain evidence="3">ATCC 33406 / DSM 1761 / CIP 103989 / NBRC 15051 / NCIMB 9469 / D465</strain>
    </source>
</reference>
<dbReference type="KEGG" id="chu:CHU_0050"/>
<name>A0A6N4SM66_CYTH3</name>
<dbReference type="InterPro" id="IPR050639">
    <property type="entry name" value="SSR_resolvase"/>
</dbReference>
<dbReference type="OrthoDB" id="9797501at2"/>
<organism evidence="2 3">
    <name type="scientific">Cytophaga hutchinsonii (strain ATCC 33406 / DSM 1761 / CIP 103989 / NBRC 15051 / NCIMB 9469 / D465)</name>
    <dbReference type="NCBI Taxonomy" id="269798"/>
    <lineage>
        <taxon>Bacteria</taxon>
        <taxon>Pseudomonadati</taxon>
        <taxon>Bacteroidota</taxon>
        <taxon>Cytophagia</taxon>
        <taxon>Cytophagales</taxon>
        <taxon>Cytophagaceae</taxon>
        <taxon>Cytophaga</taxon>
    </lineage>
</organism>
<keyword evidence="3" id="KW-1185">Reference proteome</keyword>
<evidence type="ECO:0000313" key="3">
    <source>
        <dbReference type="Proteomes" id="UP000001822"/>
    </source>
</evidence>
<evidence type="ECO:0000259" key="1">
    <source>
        <dbReference type="PROSITE" id="PS51736"/>
    </source>
</evidence>